<dbReference type="Pfam" id="PF04107">
    <property type="entry name" value="GCS2"/>
    <property type="match status" value="1"/>
</dbReference>
<dbReference type="PROSITE" id="PS51371">
    <property type="entry name" value="CBS"/>
    <property type="match status" value="2"/>
</dbReference>
<dbReference type="PANTHER" id="PTHR36510:SF3">
    <property type="entry name" value="CONSERVED PROTEIN"/>
    <property type="match status" value="1"/>
</dbReference>
<keyword evidence="4" id="KW-1185">Reference proteome</keyword>
<dbReference type="SUPFAM" id="SSF54631">
    <property type="entry name" value="CBS-domain pair"/>
    <property type="match status" value="1"/>
</dbReference>
<accession>A0ABT8LH95</accession>
<dbReference type="CDD" id="cd04584">
    <property type="entry name" value="CBS_pair_AcuB_like"/>
    <property type="match status" value="1"/>
</dbReference>
<dbReference type="EMBL" id="JAUJEB010000014">
    <property type="protein sequence ID" value="MDN5217184.1"/>
    <property type="molecule type" value="Genomic_DNA"/>
</dbReference>
<dbReference type="RefSeq" id="WP_346762521.1">
    <property type="nucleotide sequence ID" value="NZ_JAUJEB010000014.1"/>
</dbReference>
<gene>
    <name evidence="3" type="ORF">QQ020_34245</name>
</gene>
<reference evidence="3" key="1">
    <citation type="submission" date="2023-06" db="EMBL/GenBank/DDBJ databases">
        <title>Genomic of Agaribacillus aureum.</title>
        <authorList>
            <person name="Wang G."/>
        </authorList>
    </citation>
    <scope>NUCLEOTIDE SEQUENCE</scope>
    <source>
        <strain evidence="3">BMA12</strain>
    </source>
</reference>
<evidence type="ECO:0000313" key="3">
    <source>
        <dbReference type="EMBL" id="MDN5217184.1"/>
    </source>
</evidence>
<dbReference type="InterPro" id="IPR006336">
    <property type="entry name" value="GCS2"/>
</dbReference>
<keyword evidence="1" id="KW-0129">CBS domain</keyword>
<dbReference type="Pfam" id="PF00571">
    <property type="entry name" value="CBS"/>
    <property type="match status" value="2"/>
</dbReference>
<dbReference type="InterPro" id="IPR000644">
    <property type="entry name" value="CBS_dom"/>
</dbReference>
<dbReference type="Gene3D" id="3.10.580.10">
    <property type="entry name" value="CBS-domain"/>
    <property type="match status" value="1"/>
</dbReference>
<dbReference type="SMART" id="SM00116">
    <property type="entry name" value="CBS"/>
    <property type="match status" value="2"/>
</dbReference>
<comment type="caution">
    <text evidence="3">The sequence shown here is derived from an EMBL/GenBank/DDBJ whole genome shotgun (WGS) entry which is preliminary data.</text>
</comment>
<dbReference type="SUPFAM" id="SSF55931">
    <property type="entry name" value="Glutamine synthetase/guanido kinase"/>
    <property type="match status" value="1"/>
</dbReference>
<evidence type="ECO:0000259" key="2">
    <source>
        <dbReference type="PROSITE" id="PS51371"/>
    </source>
</evidence>
<proteinExistence type="predicted"/>
<feature type="domain" description="CBS" evidence="2">
    <location>
        <begin position="509"/>
        <end position="566"/>
    </location>
</feature>
<dbReference type="PANTHER" id="PTHR36510">
    <property type="entry name" value="GLUTAMATE--CYSTEINE LIGASE 2-RELATED"/>
    <property type="match status" value="1"/>
</dbReference>
<feature type="domain" description="CBS" evidence="2">
    <location>
        <begin position="576"/>
        <end position="635"/>
    </location>
</feature>
<evidence type="ECO:0000256" key="1">
    <source>
        <dbReference type="PROSITE-ProRule" id="PRU00703"/>
    </source>
</evidence>
<organism evidence="3 4">
    <name type="scientific">Agaribacillus aureus</name>
    <dbReference type="NCBI Taxonomy" id="3051825"/>
    <lineage>
        <taxon>Bacteria</taxon>
        <taxon>Pseudomonadati</taxon>
        <taxon>Bacteroidota</taxon>
        <taxon>Cytophagia</taxon>
        <taxon>Cytophagales</taxon>
        <taxon>Splendidivirgaceae</taxon>
        <taxon>Agaribacillus</taxon>
    </lineage>
</organism>
<protein>
    <submittedName>
        <fullName evidence="3">CBS domain-containing protein</fullName>
    </submittedName>
</protein>
<sequence>MGEYLVKGPNKQELQQFINALLEDIKVLEVMIEKGLIESNVSRIGVEQELSLINQYYQPANKAMQILAKINQDRFKTELATFNLEINLPPLLFTGDCLSQYEKLLCDDIHKIRKTGREFGADAVITGILPSIRKSDLSEGNLSPVGRYHLLNQSLSALRGEPYQIRIEGTDQLITKHDNHMLESCNNSFQIHLQIPPNEFASYYNWAQAISAPVLAAATNSPLLFGKRLWRETRIALFEQSVDTRKPGYEPNQSSPRVYFGREWLKNSVTELFRDDVARHRVILQSDLIDSSPEKLEAGLIPDLSALVVHNSTIYRWNRACYGKTEGKPHLRIENRYLPAGPTVVDEIANAAFWLGLMNGITDRYKNVKDIMDFDHARANFITAARLGLEAKFNWMDKGMISAKELILKELLPIAEKGLKKAQLEKSDINRYLGILKNRVKNGKTGSHWLLDSFNKAKKEVTGEAAILAVTASMVKNQKMAMPVHTWPSVDQSVAESYASSYREIGQIMSKDVYGVKVTDIIDLAANIMDWKNIRHIPVEDEEGNLAGLVTSGMFLKFLARSYGKLQKMIPVSEIMIKAPITVTPETSTGTAVEIMLTNKIGCLPVVRGKKLVGIVTENDFVRISQKLFDPFKDIT</sequence>
<dbReference type="InterPro" id="IPR046342">
    <property type="entry name" value="CBS_dom_sf"/>
</dbReference>
<dbReference type="Gene3D" id="3.30.590.20">
    <property type="match status" value="1"/>
</dbReference>
<dbReference type="InterPro" id="IPR014746">
    <property type="entry name" value="Gln_synth/guanido_kin_cat_dom"/>
</dbReference>
<name>A0ABT8LH95_9BACT</name>
<dbReference type="Proteomes" id="UP001172083">
    <property type="component" value="Unassembled WGS sequence"/>
</dbReference>
<evidence type="ECO:0000313" key="4">
    <source>
        <dbReference type="Proteomes" id="UP001172083"/>
    </source>
</evidence>
<dbReference type="InterPro" id="IPR050141">
    <property type="entry name" value="GCL_type2/YbdK_subfam"/>
</dbReference>